<organism evidence="3 4">
    <name type="scientific">Salinigranum rubrum</name>
    <dbReference type="NCBI Taxonomy" id="755307"/>
    <lineage>
        <taxon>Archaea</taxon>
        <taxon>Methanobacteriati</taxon>
        <taxon>Methanobacteriota</taxon>
        <taxon>Stenosarchaea group</taxon>
        <taxon>Halobacteria</taxon>
        <taxon>Halobacteriales</taxon>
        <taxon>Haloferacaceae</taxon>
        <taxon>Salinigranum</taxon>
    </lineage>
</organism>
<dbReference type="PANTHER" id="PTHR43941">
    <property type="entry name" value="STRUCTURAL MAINTENANCE OF CHROMOSOMES PROTEIN 2"/>
    <property type="match status" value="1"/>
</dbReference>
<evidence type="ECO:0000313" key="3">
    <source>
        <dbReference type="EMBL" id="AUV81957.1"/>
    </source>
</evidence>
<dbReference type="PANTHER" id="PTHR43941:SF1">
    <property type="entry name" value="STRUCTURAL MAINTENANCE OF CHROMOSOMES PROTEIN 2"/>
    <property type="match status" value="1"/>
</dbReference>
<evidence type="ECO:0000256" key="2">
    <source>
        <dbReference type="SAM" id="MobiDB-lite"/>
    </source>
</evidence>
<accession>A0A2I8VJ43</accession>
<keyword evidence="4" id="KW-1185">Reference proteome</keyword>
<sequence length="642" mass="68309">MSSDPSVEGARSITEGAVTVTKSFEADEFPVPAVKFVIESDASEPVSIRLVDSIPESFPMENVGFHPDFEKDNWTAYKSHRVEYDRTLDPGESATTVYGIRLDDTGLTPDAFLADPSLSILDAEDVGSADDAIGDVLGEDSNQLVRDVLSGERDALPGLGADDGVDAPDLTADTSGGGDPHPEDVTLELDDDADAVEAESEGDDAAESPRPDAFDDSGESATEPAGHAVVAAVDASGADDDDAAEDGDSVTPQEDLELELNLDEHEEEPAVEEVPETDADVSVDAEEREAPSGPRVTAGSVLAALATELQREDADPDDVDALRDALGASAGESDTGVPRSVDLRIKRLQNQVEDLAAYSTGLEAFLDEEGTAEELIEGFRADVADLTEELDELSADVADAEDDRGRLHEDVGDLRSELSGLDDQLEAVEDRVEGATERLDGVDDRFDALDDRLDAVDDRFDETAGRLEAVDDRLGETTDRLDETAERLDGVESRFDAVDERLDEVADRAESADDTAERLDDEMGEVREELAELDGDIADAREALETEMEALRETVEEEAAPVREDVSALREDVADLDDTVEEFRAFRDRLSNALGPMVGGSAGAAAGAGGEATAEDVEDEMDAGDGADADEHADDGDEEENA</sequence>
<protein>
    <recommendedName>
        <fullName evidence="5">t-SNARE coiled-coil homology domain-containing protein</fullName>
    </recommendedName>
</protein>
<dbReference type="GO" id="GO:0003682">
    <property type="term" value="F:chromatin binding"/>
    <property type="evidence" value="ECO:0007669"/>
    <property type="project" value="TreeGrafter"/>
</dbReference>
<feature type="region of interest" description="Disordered" evidence="2">
    <location>
        <begin position="594"/>
        <end position="642"/>
    </location>
</feature>
<dbReference type="GO" id="GO:0000785">
    <property type="term" value="C:chromatin"/>
    <property type="evidence" value="ECO:0007669"/>
    <property type="project" value="TreeGrafter"/>
</dbReference>
<gene>
    <name evidence="3" type="ORF">C2R22_10115</name>
</gene>
<dbReference type="EMBL" id="CP026309">
    <property type="protein sequence ID" value="AUV81957.1"/>
    <property type="molecule type" value="Genomic_DNA"/>
</dbReference>
<feature type="compositionally biased region" description="Acidic residues" evidence="2">
    <location>
        <begin position="613"/>
        <end position="642"/>
    </location>
</feature>
<dbReference type="Gene3D" id="1.20.5.110">
    <property type="match status" value="1"/>
</dbReference>
<dbReference type="RefSeq" id="WP_103425646.1">
    <property type="nucleotide sequence ID" value="NZ_CP026309.1"/>
</dbReference>
<evidence type="ECO:0008006" key="5">
    <source>
        <dbReference type="Google" id="ProtNLM"/>
    </source>
</evidence>
<dbReference type="Gene3D" id="1.10.287.1490">
    <property type="match status" value="1"/>
</dbReference>
<dbReference type="SUPFAM" id="SSF57997">
    <property type="entry name" value="Tropomyosin"/>
    <property type="match status" value="1"/>
</dbReference>
<feature type="compositionally biased region" description="Gly residues" evidence="2">
    <location>
        <begin position="597"/>
        <end position="610"/>
    </location>
</feature>
<dbReference type="GO" id="GO:0000796">
    <property type="term" value="C:condensin complex"/>
    <property type="evidence" value="ECO:0007669"/>
    <property type="project" value="TreeGrafter"/>
</dbReference>
<keyword evidence="1" id="KW-0175">Coiled coil</keyword>
<reference evidence="3 4" key="1">
    <citation type="submission" date="2018-01" db="EMBL/GenBank/DDBJ databases">
        <title>Complete genome sequence of Salinigranum rubrum GX10T, an extremely halophilic archaeon isolated from a marine solar saltern.</title>
        <authorList>
            <person name="Han S."/>
        </authorList>
    </citation>
    <scope>NUCLEOTIDE SEQUENCE [LARGE SCALE GENOMIC DNA]</scope>
    <source>
        <strain evidence="3 4">GX10</strain>
    </source>
</reference>
<proteinExistence type="predicted"/>
<feature type="region of interest" description="Disordered" evidence="2">
    <location>
        <begin position="505"/>
        <end position="524"/>
    </location>
</feature>
<dbReference type="AlphaFoldDB" id="A0A2I8VJ43"/>
<dbReference type="GO" id="GO:0000793">
    <property type="term" value="C:condensed chromosome"/>
    <property type="evidence" value="ECO:0007669"/>
    <property type="project" value="TreeGrafter"/>
</dbReference>
<dbReference type="GeneID" id="35592448"/>
<feature type="compositionally biased region" description="Acidic residues" evidence="2">
    <location>
        <begin position="237"/>
        <end position="287"/>
    </location>
</feature>
<feature type="compositionally biased region" description="Basic and acidic residues" evidence="2">
    <location>
        <begin position="505"/>
        <end position="518"/>
    </location>
</feature>
<evidence type="ECO:0000313" key="4">
    <source>
        <dbReference type="Proteomes" id="UP000236584"/>
    </source>
</evidence>
<dbReference type="OrthoDB" id="242713at2157"/>
<feature type="compositionally biased region" description="Acidic residues" evidence="2">
    <location>
        <begin position="185"/>
        <end position="206"/>
    </location>
</feature>
<feature type="coiled-coil region" evidence="1">
    <location>
        <begin position="376"/>
        <end position="445"/>
    </location>
</feature>
<evidence type="ECO:0000256" key="1">
    <source>
        <dbReference type="SAM" id="Coils"/>
    </source>
</evidence>
<name>A0A2I8VJ43_9EURY</name>
<dbReference type="KEGG" id="srub:C2R22_10115"/>
<feature type="region of interest" description="Disordered" evidence="2">
    <location>
        <begin position="155"/>
        <end position="297"/>
    </location>
</feature>
<dbReference type="Proteomes" id="UP000236584">
    <property type="component" value="Chromosome"/>
</dbReference>